<dbReference type="GO" id="GO:0007059">
    <property type="term" value="P:chromosome segregation"/>
    <property type="evidence" value="ECO:0007669"/>
    <property type="project" value="TreeGrafter"/>
</dbReference>
<evidence type="ECO:0000259" key="1">
    <source>
        <dbReference type="PROSITE" id="PS50878"/>
    </source>
</evidence>
<dbReference type="InterPro" id="IPR037500">
    <property type="entry name" value="Msp1"/>
</dbReference>
<evidence type="ECO:0000313" key="3">
    <source>
        <dbReference type="Proteomes" id="UP000829196"/>
    </source>
</evidence>
<dbReference type="CDD" id="cd01650">
    <property type="entry name" value="RT_nLTR_like"/>
    <property type="match status" value="1"/>
</dbReference>
<feature type="domain" description="Reverse transcriptase" evidence="1">
    <location>
        <begin position="34"/>
        <end position="348"/>
    </location>
</feature>
<dbReference type="GO" id="GO:0007140">
    <property type="term" value="P:male meiotic nuclear division"/>
    <property type="evidence" value="ECO:0007669"/>
    <property type="project" value="TreeGrafter"/>
</dbReference>
<dbReference type="GO" id="GO:0042138">
    <property type="term" value="P:meiotic DNA double-strand break formation"/>
    <property type="evidence" value="ECO:0007669"/>
    <property type="project" value="InterPro"/>
</dbReference>
<name>A0A8T3B2U6_DENNO</name>
<accession>A0A8T3B2U6</accession>
<sequence length="776" mass="90013">MKGGKAAGPDDIPIEVWKCLGDEGISWLTKLFNTILKTKKMPDEWRMSVLIPIFKNKGDAQDCANYRGIKLMCHTLKLWERVMEHRLRRDTNVSQNQFGFMPGRSTMEAMHLLRGLMEKYRENKKDLHMIFIDLEKAYDKVPREVLWRVLEKKGVNNAYIQIIKDMYAGAITCVQTQGGLTKYFPISVGLHQGSALSPYLFALVMDVLTRHLQEDVPWCMLFADDILLVDKTREGVEDGDIISRIQVGWLKWRNASGLLCDRNVPLKLKGKFYKMVVRPAMLYGAECWPLKEMHNTKLSVAEMRMLRWMSGFTLRDRIRNEHIREKIGVAPVEDKIRESRLRWFGHIKRRPSDDPIRRVESAGSRWFFCHSQRNLQLKASPPIHMTDQNSLKIAIAIALFRLKNLHPQTSFSSESDAMRWKKKAKERKLEILKLREEVRLLEDGRGSEVLPEIASCRCHFFDECGDLKMSRGNESGGHWINEVMRRRFIRLVRWKGRKKNVDNGLVRRRFFSEFDEENEIERLSTSIDFLVEFADGISLKVNYILNRFILLASTFPRTLCFNYILDLTHAGRSDSYFSAIFHQAVDFILASLKNLLSSRKDTELLEDIVNGLILRLARRMCTNIECDETSVGNSDVQFLVQHLLRKLGTIAFVGQHAMLLISQNISATAERMLFMDPFDDAFPSLHCSIFLMMQLMEFLVSDNFQSWTDEEDFDCRLFEEWVRSILQTQKGLQLLESRNGLYTLYMERLIGGLVKIVGPLVSGGRLDSQILSDLLR</sequence>
<dbReference type="PROSITE" id="PS50878">
    <property type="entry name" value="RT_POL"/>
    <property type="match status" value="1"/>
</dbReference>
<dbReference type="PANTHER" id="PTHR35768">
    <property type="entry name" value="PROTEIN MULTIPOLAR SPINDLE 1"/>
    <property type="match status" value="1"/>
</dbReference>
<protein>
    <recommendedName>
        <fullName evidence="1">Reverse transcriptase domain-containing protein</fullName>
    </recommendedName>
</protein>
<dbReference type="Pfam" id="PF00078">
    <property type="entry name" value="RVT_1"/>
    <property type="match status" value="1"/>
</dbReference>
<dbReference type="OrthoDB" id="1913471at2759"/>
<evidence type="ECO:0000313" key="2">
    <source>
        <dbReference type="EMBL" id="KAI0502697.1"/>
    </source>
</evidence>
<keyword evidence="3" id="KW-1185">Reference proteome</keyword>
<proteinExistence type="predicted"/>
<dbReference type="EMBL" id="JAGYWB010000012">
    <property type="protein sequence ID" value="KAI0502697.1"/>
    <property type="molecule type" value="Genomic_DNA"/>
</dbReference>
<dbReference type="SUPFAM" id="SSF56672">
    <property type="entry name" value="DNA/RNA polymerases"/>
    <property type="match status" value="1"/>
</dbReference>
<dbReference type="InterPro" id="IPR043502">
    <property type="entry name" value="DNA/RNA_pol_sf"/>
</dbReference>
<comment type="caution">
    <text evidence="2">The sequence shown here is derived from an EMBL/GenBank/DDBJ whole genome shotgun (WGS) entry which is preliminary data.</text>
</comment>
<dbReference type="Proteomes" id="UP000829196">
    <property type="component" value="Unassembled WGS sequence"/>
</dbReference>
<organism evidence="2 3">
    <name type="scientific">Dendrobium nobile</name>
    <name type="common">Orchid</name>
    <dbReference type="NCBI Taxonomy" id="94219"/>
    <lineage>
        <taxon>Eukaryota</taxon>
        <taxon>Viridiplantae</taxon>
        <taxon>Streptophyta</taxon>
        <taxon>Embryophyta</taxon>
        <taxon>Tracheophyta</taxon>
        <taxon>Spermatophyta</taxon>
        <taxon>Magnoliopsida</taxon>
        <taxon>Liliopsida</taxon>
        <taxon>Asparagales</taxon>
        <taxon>Orchidaceae</taxon>
        <taxon>Epidendroideae</taxon>
        <taxon>Malaxideae</taxon>
        <taxon>Dendrobiinae</taxon>
        <taxon>Dendrobium</taxon>
    </lineage>
</organism>
<reference evidence="2" key="1">
    <citation type="journal article" date="2022" name="Front. Genet.">
        <title>Chromosome-Scale Assembly of the Dendrobium nobile Genome Provides Insights Into the Molecular Mechanism of the Biosynthesis of the Medicinal Active Ingredient of Dendrobium.</title>
        <authorList>
            <person name="Xu Q."/>
            <person name="Niu S.-C."/>
            <person name="Li K.-L."/>
            <person name="Zheng P.-J."/>
            <person name="Zhang X.-J."/>
            <person name="Jia Y."/>
            <person name="Liu Y."/>
            <person name="Niu Y.-X."/>
            <person name="Yu L.-H."/>
            <person name="Chen D.-F."/>
            <person name="Zhang G.-Q."/>
        </authorList>
    </citation>
    <scope>NUCLEOTIDE SEQUENCE</scope>
    <source>
        <tissue evidence="2">Leaf</tissue>
    </source>
</reference>
<dbReference type="PANTHER" id="PTHR35768:SF1">
    <property type="entry name" value="PROTEIN MULTIPOLAR SPINDLE 1"/>
    <property type="match status" value="1"/>
</dbReference>
<gene>
    <name evidence="2" type="ORF">KFK09_017654</name>
</gene>
<dbReference type="InterPro" id="IPR000477">
    <property type="entry name" value="RT_dom"/>
</dbReference>
<dbReference type="GO" id="GO:0000212">
    <property type="term" value="P:meiotic spindle organization"/>
    <property type="evidence" value="ECO:0007669"/>
    <property type="project" value="InterPro"/>
</dbReference>
<dbReference type="AlphaFoldDB" id="A0A8T3B2U6"/>